<organism evidence="2 3">
    <name type="scientific">Oryza meyeriana var. granulata</name>
    <dbReference type="NCBI Taxonomy" id="110450"/>
    <lineage>
        <taxon>Eukaryota</taxon>
        <taxon>Viridiplantae</taxon>
        <taxon>Streptophyta</taxon>
        <taxon>Embryophyta</taxon>
        <taxon>Tracheophyta</taxon>
        <taxon>Spermatophyta</taxon>
        <taxon>Magnoliopsida</taxon>
        <taxon>Liliopsida</taxon>
        <taxon>Poales</taxon>
        <taxon>Poaceae</taxon>
        <taxon>BOP clade</taxon>
        <taxon>Oryzoideae</taxon>
        <taxon>Oryzeae</taxon>
        <taxon>Oryzinae</taxon>
        <taxon>Oryza</taxon>
        <taxon>Oryza meyeriana</taxon>
    </lineage>
</organism>
<accession>A0A6G1F5W7</accession>
<evidence type="ECO:0000313" key="3">
    <source>
        <dbReference type="Proteomes" id="UP000479710"/>
    </source>
</evidence>
<comment type="caution">
    <text evidence="2">The sequence shown here is derived from an EMBL/GenBank/DDBJ whole genome shotgun (WGS) entry which is preliminary data.</text>
</comment>
<gene>
    <name evidence="2" type="ORF">E2562_009577</name>
</gene>
<keyword evidence="3" id="KW-1185">Reference proteome</keyword>
<evidence type="ECO:0000256" key="1">
    <source>
        <dbReference type="SAM" id="MobiDB-lite"/>
    </source>
</evidence>
<name>A0A6G1F5W7_9ORYZ</name>
<feature type="compositionally biased region" description="Gly residues" evidence="1">
    <location>
        <begin position="88"/>
        <end position="97"/>
    </location>
</feature>
<dbReference type="EMBL" id="SPHZ02000001">
    <property type="protein sequence ID" value="KAF0932318.1"/>
    <property type="molecule type" value="Genomic_DNA"/>
</dbReference>
<sequence>MILFKKNYDYTTQIQSKDREGEETAVYIPCSSSLCASLFPFSDQKESGSVARLRWTATLAGDPADWICKQHIESKKGDEGDEEKGEMTSGGGHGEGLQGSRRIDGGGRASPSMAAAAVLRGGVQSTVRHPRPPPAVVAAAVARSVPPPPVVVVVSCGTNAFGANAK</sequence>
<evidence type="ECO:0000313" key="2">
    <source>
        <dbReference type="EMBL" id="KAF0932318.1"/>
    </source>
</evidence>
<dbReference type="Proteomes" id="UP000479710">
    <property type="component" value="Unassembled WGS sequence"/>
</dbReference>
<feature type="region of interest" description="Disordered" evidence="1">
    <location>
        <begin position="73"/>
        <end position="111"/>
    </location>
</feature>
<protein>
    <submittedName>
        <fullName evidence="2">Uncharacterized protein</fullName>
    </submittedName>
</protein>
<proteinExistence type="predicted"/>
<dbReference type="AlphaFoldDB" id="A0A6G1F5W7"/>
<reference evidence="2 3" key="1">
    <citation type="submission" date="2019-11" db="EMBL/GenBank/DDBJ databases">
        <title>Whole genome sequence of Oryza granulata.</title>
        <authorList>
            <person name="Li W."/>
        </authorList>
    </citation>
    <scope>NUCLEOTIDE SEQUENCE [LARGE SCALE GENOMIC DNA]</scope>
    <source>
        <strain evidence="3">cv. Menghai</strain>
        <tissue evidence="2">Leaf</tissue>
    </source>
</reference>